<gene>
    <name evidence="10" type="ORF">IX84_27485</name>
</gene>
<proteinExistence type="predicted"/>
<dbReference type="AlphaFoldDB" id="A0A098S275"/>
<dbReference type="InterPro" id="IPR003594">
    <property type="entry name" value="HATPase_dom"/>
</dbReference>
<feature type="domain" description="Histidine kinase" evidence="9">
    <location>
        <begin position="133"/>
        <end position="352"/>
    </location>
</feature>
<keyword evidence="3" id="KW-0597">Phosphoprotein</keyword>
<keyword evidence="11" id="KW-1185">Reference proteome</keyword>
<evidence type="ECO:0000256" key="6">
    <source>
        <dbReference type="ARBA" id="ARBA00023012"/>
    </source>
</evidence>
<comment type="caution">
    <text evidence="10">The sequence shown here is derived from an EMBL/GenBank/DDBJ whole genome shotgun (WGS) entry which is preliminary data.</text>
</comment>
<feature type="coiled-coil region" evidence="7">
    <location>
        <begin position="92"/>
        <end position="119"/>
    </location>
</feature>
<dbReference type="STRING" id="1524460.IX84_27485"/>
<dbReference type="Proteomes" id="UP000029736">
    <property type="component" value="Unassembled WGS sequence"/>
</dbReference>
<dbReference type="InterPro" id="IPR003661">
    <property type="entry name" value="HisK_dim/P_dom"/>
</dbReference>
<keyword evidence="5 10" id="KW-0418">Kinase</keyword>
<evidence type="ECO:0000256" key="1">
    <source>
        <dbReference type="ARBA" id="ARBA00000085"/>
    </source>
</evidence>
<feature type="transmembrane region" description="Helical" evidence="8">
    <location>
        <begin position="12"/>
        <end position="29"/>
    </location>
</feature>
<dbReference type="EC" id="2.7.13.3" evidence="2"/>
<dbReference type="GO" id="GO:0005886">
    <property type="term" value="C:plasma membrane"/>
    <property type="evidence" value="ECO:0007669"/>
    <property type="project" value="TreeGrafter"/>
</dbReference>
<dbReference type="Gene3D" id="1.10.287.130">
    <property type="match status" value="1"/>
</dbReference>
<dbReference type="EMBL" id="JPOS01000090">
    <property type="protein sequence ID" value="KGE85267.1"/>
    <property type="molecule type" value="Genomic_DNA"/>
</dbReference>
<keyword evidence="8" id="KW-1133">Transmembrane helix</keyword>
<dbReference type="CDD" id="cd00082">
    <property type="entry name" value="HisKA"/>
    <property type="match status" value="1"/>
</dbReference>
<evidence type="ECO:0000259" key="9">
    <source>
        <dbReference type="PROSITE" id="PS50109"/>
    </source>
</evidence>
<dbReference type="InterPro" id="IPR004358">
    <property type="entry name" value="Sig_transdc_His_kin-like_C"/>
</dbReference>
<dbReference type="InterPro" id="IPR050351">
    <property type="entry name" value="BphY/WalK/GraS-like"/>
</dbReference>
<dbReference type="Pfam" id="PF00512">
    <property type="entry name" value="HisKA"/>
    <property type="match status" value="1"/>
</dbReference>
<accession>A0A098S275</accession>
<dbReference type="Pfam" id="PF02518">
    <property type="entry name" value="HATPase_c"/>
    <property type="match status" value="1"/>
</dbReference>
<dbReference type="RefSeq" id="WP_044228210.1">
    <property type="nucleotide sequence ID" value="NZ_JBKAGJ010000004.1"/>
</dbReference>
<dbReference type="PANTHER" id="PTHR45453:SF1">
    <property type="entry name" value="PHOSPHATE REGULON SENSOR PROTEIN PHOR"/>
    <property type="match status" value="1"/>
</dbReference>
<protein>
    <recommendedName>
        <fullName evidence="2">histidine kinase</fullName>
        <ecNumber evidence="2">2.7.13.3</ecNumber>
    </recommendedName>
</protein>
<dbReference type="OrthoDB" id="9813151at2"/>
<keyword evidence="8" id="KW-0472">Membrane</keyword>
<evidence type="ECO:0000313" key="11">
    <source>
        <dbReference type="Proteomes" id="UP000029736"/>
    </source>
</evidence>
<name>A0A098S275_9BACT</name>
<dbReference type="PRINTS" id="PR00344">
    <property type="entry name" value="BCTRLSENSOR"/>
</dbReference>
<dbReference type="PANTHER" id="PTHR45453">
    <property type="entry name" value="PHOSPHATE REGULON SENSOR PROTEIN PHOR"/>
    <property type="match status" value="1"/>
</dbReference>
<evidence type="ECO:0000256" key="8">
    <source>
        <dbReference type="SAM" id="Phobius"/>
    </source>
</evidence>
<dbReference type="GO" id="GO:0016036">
    <property type="term" value="P:cellular response to phosphate starvation"/>
    <property type="evidence" value="ECO:0007669"/>
    <property type="project" value="TreeGrafter"/>
</dbReference>
<evidence type="ECO:0000256" key="7">
    <source>
        <dbReference type="SAM" id="Coils"/>
    </source>
</evidence>
<evidence type="ECO:0000256" key="4">
    <source>
        <dbReference type="ARBA" id="ARBA00022679"/>
    </source>
</evidence>
<dbReference type="PROSITE" id="PS50109">
    <property type="entry name" value="HIS_KIN"/>
    <property type="match status" value="1"/>
</dbReference>
<evidence type="ECO:0000256" key="2">
    <source>
        <dbReference type="ARBA" id="ARBA00012438"/>
    </source>
</evidence>
<evidence type="ECO:0000256" key="5">
    <source>
        <dbReference type="ARBA" id="ARBA00022777"/>
    </source>
</evidence>
<keyword evidence="7" id="KW-0175">Coiled coil</keyword>
<keyword evidence="4" id="KW-0808">Transferase</keyword>
<dbReference type="InterPro" id="IPR036890">
    <property type="entry name" value="HATPase_C_sf"/>
</dbReference>
<feature type="transmembrane region" description="Helical" evidence="8">
    <location>
        <begin position="41"/>
        <end position="63"/>
    </location>
</feature>
<sequence>MLKNPTPQQIAQIVALYITVSSLLVWGVLEGVRARFELTWMFTLALLGIALFASAYLITIFYLRKYIYRKIKLIYKTIHKHKVSPQEKNKNIDVRENIIDEVEKQVAEWAEQQQEELDKYKAWAEYRRNFVGDISHELKTPIFNIQGYLHTLLDGALEDPNVNTTFLKKAAKNLERLHIIVEDLEAISRLESGELMLEIQSFDIHALAAEVFEDLEFKAKQRNITLEFKDGASQGFKVQADRESIRQVLTNLVSNSIKYGEENGRTRIGFYDMDGNILIEVADNGLGIPKKHLNHVFDRFYRVDKSRSRERGGSGLGLSIVKHIIEAHKQTINVRSTPGLGSTFGFTLKKGS</sequence>
<keyword evidence="6" id="KW-0902">Two-component regulatory system</keyword>
<dbReference type="GO" id="GO:0004721">
    <property type="term" value="F:phosphoprotein phosphatase activity"/>
    <property type="evidence" value="ECO:0007669"/>
    <property type="project" value="TreeGrafter"/>
</dbReference>
<dbReference type="Gene3D" id="3.30.565.10">
    <property type="entry name" value="Histidine kinase-like ATPase, C-terminal domain"/>
    <property type="match status" value="1"/>
</dbReference>
<evidence type="ECO:0000256" key="3">
    <source>
        <dbReference type="ARBA" id="ARBA00022553"/>
    </source>
</evidence>
<dbReference type="FunFam" id="3.30.565.10:FF:000006">
    <property type="entry name" value="Sensor histidine kinase WalK"/>
    <property type="match status" value="1"/>
</dbReference>
<dbReference type="SUPFAM" id="SSF47384">
    <property type="entry name" value="Homodimeric domain of signal transducing histidine kinase"/>
    <property type="match status" value="1"/>
</dbReference>
<dbReference type="InterPro" id="IPR005467">
    <property type="entry name" value="His_kinase_dom"/>
</dbReference>
<evidence type="ECO:0000313" key="10">
    <source>
        <dbReference type="EMBL" id="KGE85267.1"/>
    </source>
</evidence>
<dbReference type="GO" id="GO:0000155">
    <property type="term" value="F:phosphorelay sensor kinase activity"/>
    <property type="evidence" value="ECO:0007669"/>
    <property type="project" value="InterPro"/>
</dbReference>
<dbReference type="SUPFAM" id="SSF55874">
    <property type="entry name" value="ATPase domain of HSP90 chaperone/DNA topoisomerase II/histidine kinase"/>
    <property type="match status" value="1"/>
</dbReference>
<organism evidence="10 11">
    <name type="scientific">Phaeodactylibacter xiamenensis</name>
    <dbReference type="NCBI Taxonomy" id="1524460"/>
    <lineage>
        <taxon>Bacteria</taxon>
        <taxon>Pseudomonadati</taxon>
        <taxon>Bacteroidota</taxon>
        <taxon>Saprospiria</taxon>
        <taxon>Saprospirales</taxon>
        <taxon>Haliscomenobacteraceae</taxon>
        <taxon>Phaeodactylibacter</taxon>
    </lineage>
</organism>
<dbReference type="CDD" id="cd00075">
    <property type="entry name" value="HATPase"/>
    <property type="match status" value="1"/>
</dbReference>
<dbReference type="SMART" id="SM00387">
    <property type="entry name" value="HATPase_c"/>
    <property type="match status" value="1"/>
</dbReference>
<dbReference type="SMART" id="SM00388">
    <property type="entry name" value="HisKA"/>
    <property type="match status" value="1"/>
</dbReference>
<reference evidence="10 11" key="1">
    <citation type="journal article" date="2014" name="Int. J. Syst. Evol. Microbiol.">
        <title>Phaeodactylibacter xiamenensis gen. nov., sp. nov., a member of the family Saprospiraceae isolated from the marine alga Phaeodactylum tricornutum.</title>
        <authorList>
            <person name="Chen Z.Jr."/>
            <person name="Lei X."/>
            <person name="Lai Q."/>
            <person name="Li Y."/>
            <person name="Zhang B."/>
            <person name="Zhang J."/>
            <person name="Zhang H."/>
            <person name="Yang L."/>
            <person name="Zheng W."/>
            <person name="Tian Y."/>
            <person name="Yu Z."/>
            <person name="Xu H.Jr."/>
            <person name="Zheng T."/>
        </authorList>
    </citation>
    <scope>NUCLEOTIDE SEQUENCE [LARGE SCALE GENOMIC DNA]</scope>
    <source>
        <strain evidence="10 11">KD52</strain>
    </source>
</reference>
<comment type="catalytic activity">
    <reaction evidence="1">
        <text>ATP + protein L-histidine = ADP + protein N-phospho-L-histidine.</text>
        <dbReference type="EC" id="2.7.13.3"/>
    </reaction>
</comment>
<keyword evidence="8" id="KW-0812">Transmembrane</keyword>
<dbReference type="InterPro" id="IPR036097">
    <property type="entry name" value="HisK_dim/P_sf"/>
</dbReference>